<dbReference type="CTD" id="6755043"/>
<evidence type="ECO:0000256" key="2">
    <source>
        <dbReference type="PROSITE-ProRule" id="PRU00090"/>
    </source>
</evidence>
<dbReference type="KEGG" id="tad:TRIADDRAFT_57630"/>
<dbReference type="Gene3D" id="1.10.2000.10">
    <property type="entry name" value="Frizzled cysteine-rich domain"/>
    <property type="match status" value="1"/>
</dbReference>
<comment type="caution">
    <text evidence="2">Lacks conserved residue(s) required for the propagation of feature annotation.</text>
</comment>
<dbReference type="InterPro" id="IPR020067">
    <property type="entry name" value="Frizzled_dom"/>
</dbReference>
<protein>
    <recommendedName>
        <fullName evidence="3">FZ domain-containing protein</fullName>
    </recommendedName>
</protein>
<evidence type="ECO:0000259" key="3">
    <source>
        <dbReference type="PROSITE" id="PS50038"/>
    </source>
</evidence>
<dbReference type="EMBL" id="DS985246">
    <property type="protein sequence ID" value="EDV23917.1"/>
    <property type="molecule type" value="Genomic_DNA"/>
</dbReference>
<dbReference type="PROSITE" id="PS50038">
    <property type="entry name" value="FZ"/>
    <property type="match status" value="1"/>
</dbReference>
<proteinExistence type="predicted"/>
<dbReference type="AlphaFoldDB" id="B3RZZ8"/>
<dbReference type="Proteomes" id="UP000009022">
    <property type="component" value="Unassembled WGS sequence"/>
</dbReference>
<gene>
    <name evidence="4" type="ORF">TRIADDRAFT_57630</name>
</gene>
<keyword evidence="5" id="KW-1185">Reference proteome</keyword>
<feature type="domain" description="FZ" evidence="3">
    <location>
        <begin position="8"/>
        <end position="132"/>
    </location>
</feature>
<evidence type="ECO:0000313" key="5">
    <source>
        <dbReference type="Proteomes" id="UP000009022"/>
    </source>
</evidence>
<dbReference type="RefSeq" id="XP_002113443.1">
    <property type="nucleotide sequence ID" value="XM_002113407.1"/>
</dbReference>
<name>B3RZZ8_TRIAD</name>
<sequence length="278" mass="30646">MVNAFSLGPLNFCGDVLASAKSICGINYKTPGMIAKFSNLLANDVQTFTNTALNLAPASQIKTSCRADIKNFYCRLFFPSCNAASELISYNLPNCTTYGLSCPKKVYDRAHALNLCKVVPNGSFRTDVCVKPSTEGTTICPKPPSKLLVPQWLKHEDRLNDRSAQGITSALKFYNASTSCTKRMQQFVCGSQLFCSPDKTQLLTTATQRTCMNALKCLPVKAKLALDKFFDCSLLPHENTSTPIRVPNDAALISGTSQLCYRLSTIWVLVTYLFLRFL</sequence>
<accession>B3RZZ8</accession>
<dbReference type="GeneID" id="6755043"/>
<reference evidence="4 5" key="1">
    <citation type="journal article" date="2008" name="Nature">
        <title>The Trichoplax genome and the nature of placozoans.</title>
        <authorList>
            <person name="Srivastava M."/>
            <person name="Begovic E."/>
            <person name="Chapman J."/>
            <person name="Putnam N.H."/>
            <person name="Hellsten U."/>
            <person name="Kawashima T."/>
            <person name="Kuo A."/>
            <person name="Mitros T."/>
            <person name="Salamov A."/>
            <person name="Carpenter M.L."/>
            <person name="Signorovitch A.Y."/>
            <person name="Moreno M.A."/>
            <person name="Kamm K."/>
            <person name="Grimwood J."/>
            <person name="Schmutz J."/>
            <person name="Shapiro H."/>
            <person name="Grigoriev I.V."/>
            <person name="Buss L.W."/>
            <person name="Schierwater B."/>
            <person name="Dellaporta S.L."/>
            <person name="Rokhsar D.S."/>
        </authorList>
    </citation>
    <scope>NUCLEOTIDE SEQUENCE [LARGE SCALE GENOMIC DNA]</scope>
    <source>
        <strain evidence="4 5">Grell-BS-1999</strain>
    </source>
</reference>
<dbReference type="InParanoid" id="B3RZZ8"/>
<dbReference type="PhylomeDB" id="B3RZZ8"/>
<organism evidence="4 5">
    <name type="scientific">Trichoplax adhaerens</name>
    <name type="common">Trichoplax reptans</name>
    <dbReference type="NCBI Taxonomy" id="10228"/>
    <lineage>
        <taxon>Eukaryota</taxon>
        <taxon>Metazoa</taxon>
        <taxon>Placozoa</taxon>
        <taxon>Uniplacotomia</taxon>
        <taxon>Trichoplacea</taxon>
        <taxon>Trichoplacidae</taxon>
        <taxon>Trichoplax</taxon>
    </lineage>
</organism>
<dbReference type="InterPro" id="IPR036790">
    <property type="entry name" value="Frizzled_dom_sf"/>
</dbReference>
<keyword evidence="1" id="KW-1015">Disulfide bond</keyword>
<evidence type="ECO:0000313" key="4">
    <source>
        <dbReference type="EMBL" id="EDV23917.1"/>
    </source>
</evidence>
<evidence type="ECO:0000256" key="1">
    <source>
        <dbReference type="ARBA" id="ARBA00023157"/>
    </source>
</evidence>
<dbReference type="HOGENOM" id="CLU_861470_0_0_1"/>